<dbReference type="Gene3D" id="3.10.20.90">
    <property type="entry name" value="Phosphatidylinositol 3-kinase Catalytic Subunit, Chain A, domain 1"/>
    <property type="match status" value="1"/>
</dbReference>
<evidence type="ECO:0000259" key="3">
    <source>
        <dbReference type="PROSITE" id="PS51399"/>
    </source>
</evidence>
<dbReference type="OrthoDB" id="25887at2759"/>
<feature type="coiled-coil region" evidence="1">
    <location>
        <begin position="103"/>
        <end position="162"/>
    </location>
</feature>
<organism evidence="4 5">
    <name type="scientific">Stylonychia lemnae</name>
    <name type="common">Ciliate</name>
    <dbReference type="NCBI Taxonomy" id="5949"/>
    <lineage>
        <taxon>Eukaryota</taxon>
        <taxon>Sar</taxon>
        <taxon>Alveolata</taxon>
        <taxon>Ciliophora</taxon>
        <taxon>Intramacronucleata</taxon>
        <taxon>Spirotrichea</taxon>
        <taxon>Stichotrichia</taxon>
        <taxon>Sporadotrichida</taxon>
        <taxon>Oxytrichidae</taxon>
        <taxon>Stylonychinae</taxon>
        <taxon>Stylonychia</taxon>
    </lineage>
</organism>
<keyword evidence="5" id="KW-1185">Reference proteome</keyword>
<evidence type="ECO:0000313" key="4">
    <source>
        <dbReference type="EMBL" id="CDW87017.1"/>
    </source>
</evidence>
<dbReference type="InterPro" id="IPR012989">
    <property type="entry name" value="SEP_domain"/>
</dbReference>
<dbReference type="EMBL" id="CCKQ01015211">
    <property type="protein sequence ID" value="CDW87017.1"/>
    <property type="molecule type" value="Genomic_DNA"/>
</dbReference>
<keyword evidence="1" id="KW-0175">Coiled coil</keyword>
<sequence length="503" mass="58856">MNIDIREYTVRQDTQKDSQKDKESFEIPPQLLQTQRSKTPLGLFNTAQLSKNKSLNKLFQQTIYISPSSKGMLKLDELQKNQARELNNEKSLLMRINKLQQINSVLKKDLLDKANKIDELEREVSILKTLVEEEHLEHYNCVLNQSEKLKQENKEMKQFLEDYGFKWLGSIDQMKTTNADEKKKLFEIMKKDYTTFQDPMFKNQQLSGVPSLAIEEIKKKVEELNKKSEKQYAKRQNGTAIIDKDKPLLFHLFRNGLKLGSLPYYPYFSKEGQEILSDIYDGFFPTRLKGKYFECTPIIVMDETNLLFVPQMKKIMQKAMTDEETSLNSVTKRLTLSRLRKVSSLNMDSLSARDSNFKPSPKMESKIPTISPAPPQKADFAPELIEVETEIYKIMKEHAVNTFPRENLVEITVKTENKKRQLLIKMGKKETIARLFDYVYVHRETMDVKNRDRFELRTIFPLIKLKHNDNRTLEELGFVQRKSLGFYLLPPPDKNKEGKSLLN</sequence>
<dbReference type="GO" id="GO:0043161">
    <property type="term" value="P:proteasome-mediated ubiquitin-dependent protein catabolic process"/>
    <property type="evidence" value="ECO:0007669"/>
    <property type="project" value="TreeGrafter"/>
</dbReference>
<dbReference type="PANTHER" id="PTHR23333:SF4">
    <property type="entry name" value="UBX DOMAIN-CONTAINING PROTEIN 11"/>
    <property type="match status" value="1"/>
</dbReference>
<dbReference type="Proteomes" id="UP000039865">
    <property type="component" value="Unassembled WGS sequence"/>
</dbReference>
<name>A0A078B0Y6_STYLE</name>
<feature type="region of interest" description="Disordered" evidence="2">
    <location>
        <begin position="353"/>
        <end position="373"/>
    </location>
</feature>
<evidence type="ECO:0000256" key="2">
    <source>
        <dbReference type="SAM" id="MobiDB-lite"/>
    </source>
</evidence>
<reference evidence="4 5" key="1">
    <citation type="submission" date="2014-06" db="EMBL/GenBank/DDBJ databases">
        <authorList>
            <person name="Swart Estienne"/>
        </authorList>
    </citation>
    <scope>NUCLEOTIDE SEQUENCE [LARGE SCALE GENOMIC DNA]</scope>
    <source>
        <strain evidence="4 5">130c</strain>
    </source>
</reference>
<protein>
    <submittedName>
        <fullName evidence="4">Ubx domain-containing protein 11</fullName>
    </submittedName>
</protein>
<dbReference type="InterPro" id="IPR036241">
    <property type="entry name" value="NSFL1C_SEP_dom_sf"/>
</dbReference>
<dbReference type="InParanoid" id="A0A078B0Y6"/>
<feature type="region of interest" description="Disordered" evidence="2">
    <location>
        <begin position="1"/>
        <end position="24"/>
    </location>
</feature>
<dbReference type="PANTHER" id="PTHR23333">
    <property type="entry name" value="UBX DOMAIN CONTAINING PROTEIN"/>
    <property type="match status" value="1"/>
</dbReference>
<dbReference type="InterPro" id="IPR029071">
    <property type="entry name" value="Ubiquitin-like_domsf"/>
</dbReference>
<dbReference type="PROSITE" id="PS51399">
    <property type="entry name" value="SEP"/>
    <property type="match status" value="1"/>
</dbReference>
<gene>
    <name evidence="4" type="primary">Contig4048.g4332</name>
    <name evidence="4" type="ORF">STYLEM_16119</name>
</gene>
<evidence type="ECO:0000313" key="5">
    <source>
        <dbReference type="Proteomes" id="UP000039865"/>
    </source>
</evidence>
<accession>A0A078B0Y6</accession>
<dbReference type="GO" id="GO:0043130">
    <property type="term" value="F:ubiquitin binding"/>
    <property type="evidence" value="ECO:0007669"/>
    <property type="project" value="TreeGrafter"/>
</dbReference>
<evidence type="ECO:0000256" key="1">
    <source>
        <dbReference type="SAM" id="Coils"/>
    </source>
</evidence>
<dbReference type="AlphaFoldDB" id="A0A078B0Y6"/>
<dbReference type="SUPFAM" id="SSF102848">
    <property type="entry name" value="NSFL1 (p97 ATPase) cofactor p47, SEP domain"/>
    <property type="match status" value="1"/>
</dbReference>
<proteinExistence type="predicted"/>
<feature type="domain" description="SEP" evidence="3">
    <location>
        <begin position="245"/>
        <end position="309"/>
    </location>
</feature>
<dbReference type="SUPFAM" id="SSF54236">
    <property type="entry name" value="Ubiquitin-like"/>
    <property type="match status" value="1"/>
</dbReference>